<feature type="region of interest" description="Disordered" evidence="1">
    <location>
        <begin position="275"/>
        <end position="650"/>
    </location>
</feature>
<feature type="compositionally biased region" description="Low complexity" evidence="1">
    <location>
        <begin position="512"/>
        <end position="524"/>
    </location>
</feature>
<feature type="region of interest" description="Disordered" evidence="1">
    <location>
        <begin position="187"/>
        <end position="231"/>
    </location>
</feature>
<dbReference type="SUPFAM" id="SSF81872">
    <property type="entry name" value="BRCA2 helical domain"/>
    <property type="match status" value="1"/>
</dbReference>
<accession>D2UYY4</accession>
<feature type="compositionally biased region" description="Basic and acidic residues" evidence="1">
    <location>
        <begin position="363"/>
        <end position="373"/>
    </location>
</feature>
<feature type="compositionally biased region" description="Acidic residues" evidence="1">
    <location>
        <begin position="1670"/>
        <end position="1683"/>
    </location>
</feature>
<dbReference type="Pfam" id="PF09169">
    <property type="entry name" value="BRCA-2_helical"/>
    <property type="match status" value="1"/>
</dbReference>
<dbReference type="RefSeq" id="XP_002682600.1">
    <property type="nucleotide sequence ID" value="XM_002682554.1"/>
</dbReference>
<protein>
    <submittedName>
        <fullName evidence="4">Predicted protein</fullName>
    </submittedName>
</protein>
<organism evidence="5">
    <name type="scientific">Naegleria gruberi</name>
    <name type="common">Amoeba</name>
    <dbReference type="NCBI Taxonomy" id="5762"/>
    <lineage>
        <taxon>Eukaryota</taxon>
        <taxon>Discoba</taxon>
        <taxon>Heterolobosea</taxon>
        <taxon>Tetramitia</taxon>
        <taxon>Eutetramitia</taxon>
        <taxon>Vahlkampfiidae</taxon>
        <taxon>Naegleria</taxon>
    </lineage>
</organism>
<evidence type="ECO:0000256" key="1">
    <source>
        <dbReference type="SAM" id="MobiDB-lite"/>
    </source>
</evidence>
<feature type="region of interest" description="Disordered" evidence="1">
    <location>
        <begin position="144"/>
        <end position="169"/>
    </location>
</feature>
<feature type="compositionally biased region" description="Low complexity" evidence="1">
    <location>
        <begin position="619"/>
        <end position="631"/>
    </location>
</feature>
<dbReference type="PANTHER" id="PTHR11289:SF0">
    <property type="entry name" value="BREAST CANCER TYPE 2 SUSCEPTIBILITY PROTEIN"/>
    <property type="match status" value="1"/>
</dbReference>
<dbReference type="KEGG" id="ngr:NAEGRDRAFT_45350"/>
<dbReference type="OrthoDB" id="21095at2759"/>
<dbReference type="VEuPathDB" id="AmoebaDB:NAEGRDRAFT_45350"/>
<dbReference type="EMBL" id="GG738846">
    <property type="protein sequence ID" value="EFC49856.1"/>
    <property type="molecule type" value="Genomic_DNA"/>
</dbReference>
<feature type="region of interest" description="Disordered" evidence="1">
    <location>
        <begin position="43"/>
        <end position="94"/>
    </location>
</feature>
<name>D2UYY4_NAEGR</name>
<dbReference type="InterPro" id="IPR036315">
    <property type="entry name" value="BRCA2_hlx_sf"/>
</dbReference>
<evidence type="ECO:0000259" key="3">
    <source>
        <dbReference type="Pfam" id="PF09169"/>
    </source>
</evidence>
<feature type="domain" description="Breast cancer type 2 susceptibility protein helical" evidence="3">
    <location>
        <begin position="672"/>
        <end position="795"/>
    </location>
</feature>
<feature type="compositionally biased region" description="Polar residues" evidence="1">
    <location>
        <begin position="1688"/>
        <end position="1699"/>
    </location>
</feature>
<feature type="compositionally biased region" description="Basic and acidic residues" evidence="1">
    <location>
        <begin position="1759"/>
        <end position="1770"/>
    </location>
</feature>
<dbReference type="OMA" id="YSMKAKL"/>
<dbReference type="CDD" id="cd04493">
    <property type="entry name" value="BRCA2DBD_OB1"/>
    <property type="match status" value="1"/>
</dbReference>
<dbReference type="InterPro" id="IPR015252">
    <property type="entry name" value="BRCA2_hlx"/>
</dbReference>
<dbReference type="STRING" id="5762.D2UYY4"/>
<reference evidence="4 5" key="1">
    <citation type="journal article" date="2010" name="Cell">
        <title>The genome of Naegleria gruberi illuminates early eukaryotic versatility.</title>
        <authorList>
            <person name="Fritz-Laylin L.K."/>
            <person name="Prochnik S.E."/>
            <person name="Ginger M.L."/>
            <person name="Dacks J.B."/>
            <person name="Carpenter M.L."/>
            <person name="Field M.C."/>
            <person name="Kuo A."/>
            <person name="Paredez A."/>
            <person name="Chapman J."/>
            <person name="Pham J."/>
            <person name="Shu S."/>
            <person name="Neupane R."/>
            <person name="Cipriano M."/>
            <person name="Mancuso J."/>
            <person name="Tu H."/>
            <person name="Salamov A."/>
            <person name="Lindquist E."/>
            <person name="Shapiro H."/>
            <person name="Lucas S."/>
            <person name="Grigoriev I.V."/>
            <person name="Cande W.Z."/>
            <person name="Fulton C."/>
            <person name="Rokhsar D.S."/>
            <person name="Dawson S.C."/>
        </authorList>
    </citation>
    <scope>NUCLEOTIDE SEQUENCE [LARGE SCALE GENOMIC DNA]</scope>
    <source>
        <strain evidence="4 5">NEG-M</strain>
    </source>
</reference>
<feature type="compositionally biased region" description="Acidic residues" evidence="1">
    <location>
        <begin position="1706"/>
        <end position="1721"/>
    </location>
</feature>
<dbReference type="eggNOG" id="KOG4751">
    <property type="taxonomic scope" value="Eukaryota"/>
</dbReference>
<evidence type="ECO:0000259" key="2">
    <source>
        <dbReference type="Pfam" id="PF09103"/>
    </source>
</evidence>
<proteinExistence type="predicted"/>
<feature type="compositionally biased region" description="Acidic residues" evidence="1">
    <location>
        <begin position="1749"/>
        <end position="1758"/>
    </location>
</feature>
<dbReference type="GeneID" id="8863033"/>
<feature type="compositionally biased region" description="Basic and acidic residues" evidence="1">
    <location>
        <begin position="601"/>
        <end position="618"/>
    </location>
</feature>
<dbReference type="InterPro" id="IPR012340">
    <property type="entry name" value="NA-bd_OB-fold"/>
</dbReference>
<feature type="compositionally biased region" description="Polar residues" evidence="1">
    <location>
        <begin position="525"/>
        <end position="555"/>
    </location>
</feature>
<dbReference type="Gene3D" id="2.40.50.140">
    <property type="entry name" value="Nucleic acid-binding proteins"/>
    <property type="match status" value="3"/>
</dbReference>
<sequence>MSHTTTNENVMTDEDQIVNIHTVEVVDEDDNLSINSDTLRALDDEQNNEEQQQQQPAELNNTQELLDDLGGFNDDEDVNIDNYEEKPHSRKYSQIEDDDDVLENLDLTDLSPIIENPLKKQKFDQIDENNRPVETFGFVSAKLTSSSKDEENISSEKPPATDGFVSAASNRPSETFGFVSASSNNRPAETFGFVSARPPTKYTYHPEEDDEKPAATEGFVSAAPSKRPPETFGFMKANGDNFESETEENYQINKPAATDGFVSASTDKPSETFGFISASSNKPPATDGFVTAGKDSKKYTYNPEEDEKPPATDGFVSAASNNRPVETFGFVSARPPTKYTYNPEEDDEKPPATEGFVSAKPKTKFDSPTEIRPSETFGFVSARPASKYTYHPEEDDEKPAATEGFVSASNRPSETFGFVSASSNKPAPTDGFVSASNRTNENEMDISDERPPATDGFQSALDRPPPTEGFLSASNRPPETFGFLKANTSTPAETDGFQVANNRPPATDGFVSSKSSSTFKTPSKNNVNIELSTPSNNSDIFKTPSKVGSSLNKKTPATKRSIKNPFASLTTEQGDTKKETPTNRINETVKKKQKKFVTPIKSKESFEEAKKRESERRSASTSSSSSISITKKTSDTTPITAPSWVPVKHHKSDSKEEVHVKRRINTLGICEQLPIEKIKREGVSQYSITMTSISAKTFKFNLNDFKVSNEMIEAIVSLNGNKRVVNFGSEEYERLLVHFGAKTSVVKTDWVENHYRWIVWKLASLDRTFPNDKSFPFLTPEKVLGQLIYRYNVEFCKGKRSCLKMIAEKDIPPGQFMVLMVSSLSNNDNDMEECKTIELSDGWYSMKAKLDEQLSRYLEWCKIRIGQKLRIVGASFVENFEPAPPLELPGNACLKLSINGVRKAHWDTTLGFQYGRMPFKVSFKSIQSNGGNIPCIRAIVKRVYPQKFLEKITDESGTVSTIIRTKQAEDYISAINEKEREKLMATLQPTYYDEEKKKIIGPKKNITTPIKRIYEGSVLYKLLSECRDESSFYAQLNETQHQNLENYQRNIESEIQSRVSQRLTTTLDQHPTLNRNVSAMVTVRLGDCCPYSKNPGVTMNDKEMIITLWIADEDNESFQEGNIIDIYNSRSSKQSGSQVMKSISAISHTKVEIVKNWKDLTDEEMKVYSYVPRSCINFTQVKNPDCRQHNNEFDFAGILVYTKEIEQREKESTLKLLYFVDSTSFNISESSYSKNPIIMQVRYYESNKKQFRWFLTPGKVYYMANVTYSDFDETNNRIKCFANEQTFISERATKQHFKSASSEINAFLKNNREKCLSLESVIDQFSFREEDYTTPRKSISSNNDMEDDFSLDQEINCNPIIDGDHQIQITLLDGGYNVIETYVYPKDNNISYKRAEDTYSFYVKLYIETKEECYSIKFTEDMFDKLANCLYFEEANNAGFHQFNLQDILQSETIPEWIKTLVIADGFPSSSSSYNDNNNNNITFPSSTTNPSTISSLLLERNQFYRKLAGVNRSNSTSKLLDRNFCCILPHNLSLGDVKQTICRQYQSIFYDKVTEGFEFDNSDAFTLSRLYSDLGLELGLWNTQLKASDIFTDEQVVFAKLDCSRKQKIKLKEKYQQTEQYLSPPDSDKEQSNTALFETPKKRKPTSNFLTPQSKKKKPITPPSITSGDDSDSSVSDSEDEAGATRPVTSATLKQTAENPIVIQSDEESEESEEEEEEEETPVKKPQPKKQELKQETKKPEKKQPEKEESEVEDSEEELKSDSDKDVMTHRSIRQILCKYQALVKGKVCWW</sequence>
<evidence type="ECO:0000313" key="4">
    <source>
        <dbReference type="EMBL" id="EFC49856.1"/>
    </source>
</evidence>
<dbReference type="GO" id="GO:0006355">
    <property type="term" value="P:regulation of DNA-templated transcription"/>
    <property type="evidence" value="ECO:0007669"/>
    <property type="project" value="TreeGrafter"/>
</dbReference>
<feature type="compositionally biased region" description="Basic and acidic residues" evidence="1">
    <location>
        <begin position="1730"/>
        <end position="1748"/>
    </location>
</feature>
<dbReference type="GO" id="GO:0000724">
    <property type="term" value="P:double-strand break repair via homologous recombination"/>
    <property type="evidence" value="ECO:0007669"/>
    <property type="project" value="InterPro"/>
</dbReference>
<dbReference type="InterPro" id="IPR015187">
    <property type="entry name" value="BRCA2_OB_1"/>
</dbReference>
<feature type="domain" description="BRCA2 OB1" evidence="2">
    <location>
        <begin position="801"/>
        <end position="913"/>
    </location>
</feature>
<dbReference type="InterPro" id="IPR015525">
    <property type="entry name" value="BRCA2"/>
</dbReference>
<dbReference type="Proteomes" id="UP000006671">
    <property type="component" value="Unassembled WGS sequence"/>
</dbReference>
<dbReference type="InParanoid" id="D2UYY4"/>
<keyword evidence="5" id="KW-1185">Reference proteome</keyword>
<dbReference type="Pfam" id="PF09103">
    <property type="entry name" value="BRCA-2_OB1"/>
    <property type="match status" value="1"/>
</dbReference>
<dbReference type="SUPFAM" id="SSF50249">
    <property type="entry name" value="Nucleic acid-binding proteins"/>
    <property type="match status" value="3"/>
</dbReference>
<feature type="region of interest" description="Disordered" evidence="1">
    <location>
        <begin position="1616"/>
        <end position="1770"/>
    </location>
</feature>
<dbReference type="SUPFAM" id="SSF81878">
    <property type="entry name" value="BRCA2 tower domain"/>
    <property type="match status" value="1"/>
</dbReference>
<dbReference type="PANTHER" id="PTHR11289">
    <property type="entry name" value="BREAST CANCER TYPE 2 SUSCEPTIBILITY PROTEIN BRCA2"/>
    <property type="match status" value="1"/>
</dbReference>
<gene>
    <name evidence="4" type="ORF">NAEGRDRAFT_45350</name>
</gene>
<evidence type="ECO:0000313" key="5">
    <source>
        <dbReference type="Proteomes" id="UP000006671"/>
    </source>
</evidence>
<feature type="compositionally biased region" description="Low complexity" evidence="1">
    <location>
        <begin position="49"/>
        <end position="63"/>
    </location>
</feature>